<evidence type="ECO:0000256" key="5">
    <source>
        <dbReference type="SAM" id="Phobius"/>
    </source>
</evidence>
<reference evidence="7 9" key="2">
    <citation type="journal article" date="2017" name="Int. J. Syst. Evol. Microbiol.">
        <title>Mycobacterium talmoniae sp. nov., a slowly growing mycobacterium isolated from human respiratory samples.</title>
        <authorList>
            <person name="Davidson R.M."/>
            <person name="DeGroote M.A."/>
            <person name="Marola J.L."/>
            <person name="Buss S."/>
            <person name="Jones V."/>
            <person name="McNeil M.R."/>
            <person name="Freifeld A.G."/>
            <person name="Elaine Epperson L."/>
            <person name="Hasan N.A."/>
            <person name="Jackson M."/>
            <person name="Iwen P.C."/>
            <person name="Salfinger M."/>
            <person name="Strong M."/>
        </authorList>
    </citation>
    <scope>NUCLEOTIDE SEQUENCE [LARGE SCALE GENOMIC DNA]</scope>
    <source>
        <strain evidence="7 9">ATCC BAA-2683</strain>
    </source>
</reference>
<keyword evidence="4 5" id="KW-0472">Membrane</keyword>
<keyword evidence="3 5" id="KW-1133">Transmembrane helix</keyword>
<keyword evidence="8" id="KW-1185">Reference proteome</keyword>
<dbReference type="Proteomes" id="UP000179734">
    <property type="component" value="Unassembled WGS sequence"/>
</dbReference>
<comment type="subcellular location">
    <subcellularLocation>
        <location evidence="1">Endomembrane system</location>
        <topology evidence="1">Multi-pass membrane protein</topology>
    </subcellularLocation>
</comment>
<comment type="caution">
    <text evidence="6">The sequence shown here is derived from an EMBL/GenBank/DDBJ whole genome shotgun (WGS) entry which is preliminary data.</text>
</comment>
<evidence type="ECO:0008006" key="10">
    <source>
        <dbReference type="Google" id="ProtNLM"/>
    </source>
</evidence>
<protein>
    <recommendedName>
        <fullName evidence="10">Steroid 5-alpha reductase C-terminal domain-containing protein</fullName>
    </recommendedName>
</protein>
<dbReference type="EMBL" id="MLQM01000075">
    <property type="protein sequence ID" value="OHV03491.1"/>
    <property type="molecule type" value="Genomic_DNA"/>
</dbReference>
<dbReference type="AlphaFoldDB" id="A0A1S1NHD6"/>
<evidence type="ECO:0000256" key="4">
    <source>
        <dbReference type="ARBA" id="ARBA00023136"/>
    </source>
</evidence>
<dbReference type="InterPro" id="IPR052527">
    <property type="entry name" value="Metal_cation-efflux_comp"/>
</dbReference>
<dbReference type="GO" id="GO:0012505">
    <property type="term" value="C:endomembrane system"/>
    <property type="evidence" value="ECO:0007669"/>
    <property type="project" value="UniProtKB-SubCell"/>
</dbReference>
<feature type="transmembrane region" description="Helical" evidence="5">
    <location>
        <begin position="34"/>
        <end position="54"/>
    </location>
</feature>
<reference evidence="6 8" key="1">
    <citation type="submission" date="2016-10" db="EMBL/GenBank/DDBJ databases">
        <title>Genome sequence of Mycobacterium talmonii.</title>
        <authorList>
            <person name="Greninger A.L."/>
            <person name="Elliott B."/>
            <person name="Vasireddy S."/>
            <person name="Vasireddy R."/>
        </authorList>
    </citation>
    <scope>NUCLEOTIDE SEQUENCE [LARGE SCALE GENOMIC DNA]</scope>
    <source>
        <strain evidence="6">MO-5499</strain>
        <strain evidence="8">NE-TNMC-100812</strain>
    </source>
</reference>
<accession>A0A1S1NHD6</accession>
<organism evidence="6 8">
    <name type="scientific">Mycobacterium talmoniae</name>
    <dbReference type="NCBI Taxonomy" id="1858794"/>
    <lineage>
        <taxon>Bacteria</taxon>
        <taxon>Bacillati</taxon>
        <taxon>Actinomycetota</taxon>
        <taxon>Actinomycetes</taxon>
        <taxon>Mycobacteriales</taxon>
        <taxon>Mycobacteriaceae</taxon>
        <taxon>Mycobacterium</taxon>
    </lineage>
</organism>
<feature type="transmembrane region" description="Helical" evidence="5">
    <location>
        <begin position="165"/>
        <end position="193"/>
    </location>
</feature>
<dbReference type="EMBL" id="PPEA01000227">
    <property type="protein sequence ID" value="PQM48178.1"/>
    <property type="molecule type" value="Genomic_DNA"/>
</dbReference>
<dbReference type="Proteomes" id="UP000238296">
    <property type="component" value="Unassembled WGS sequence"/>
</dbReference>
<proteinExistence type="predicted"/>
<evidence type="ECO:0000256" key="1">
    <source>
        <dbReference type="ARBA" id="ARBA00004127"/>
    </source>
</evidence>
<dbReference type="PANTHER" id="PTHR43847">
    <property type="entry name" value="BLL3993 PROTEIN"/>
    <property type="match status" value="1"/>
</dbReference>
<dbReference type="RefSeq" id="WP_165618342.1">
    <property type="nucleotide sequence ID" value="NZ_MLQM01000075.1"/>
</dbReference>
<gene>
    <name evidence="6" type="ORF">BKN37_14700</name>
    <name evidence="7" type="ORF">C1Y40_01602</name>
</gene>
<sequence length="225" mass="24991">MTTIPKMLVFGLGGLVVFSMMLFLPAWTFDYWQAWVLLLLVLALSNWIPGIYLMRKNPAALQRRMRGGPGAETRTAQKIAMGCAWVSLVAMFVVSALDHRFSWSSVPTAVCVLGDVLVAVGLCVASLVIIQNSYAGATVRVEEGQQLVSTGLYRWVRHPMYTGNVITTIGVPLALGSYWGLAFVIPAVVALALRIRDEERLLHQELDGYRDYTQQVRHRLVPGVW</sequence>
<dbReference type="InterPro" id="IPR007318">
    <property type="entry name" value="Phopholipid_MeTrfase"/>
</dbReference>
<evidence type="ECO:0000313" key="8">
    <source>
        <dbReference type="Proteomes" id="UP000179734"/>
    </source>
</evidence>
<dbReference type="Pfam" id="PF04191">
    <property type="entry name" value="PEMT"/>
    <property type="match status" value="1"/>
</dbReference>
<evidence type="ECO:0000256" key="3">
    <source>
        <dbReference type="ARBA" id="ARBA00022989"/>
    </source>
</evidence>
<dbReference type="Gene3D" id="1.20.120.1630">
    <property type="match status" value="1"/>
</dbReference>
<dbReference type="PANTHER" id="PTHR43847:SF1">
    <property type="entry name" value="BLL3993 PROTEIN"/>
    <property type="match status" value="1"/>
</dbReference>
<keyword evidence="2 5" id="KW-0812">Transmembrane</keyword>
<feature type="transmembrane region" description="Helical" evidence="5">
    <location>
        <begin position="75"/>
        <end position="94"/>
    </location>
</feature>
<feature type="transmembrane region" description="Helical" evidence="5">
    <location>
        <begin position="106"/>
        <end position="130"/>
    </location>
</feature>
<evidence type="ECO:0000313" key="9">
    <source>
        <dbReference type="Proteomes" id="UP000238296"/>
    </source>
</evidence>
<evidence type="ECO:0000313" key="7">
    <source>
        <dbReference type="EMBL" id="PQM48178.1"/>
    </source>
</evidence>
<name>A0A1S1NHD6_9MYCO</name>
<reference evidence="7" key="3">
    <citation type="submission" date="2018-01" db="EMBL/GenBank/DDBJ databases">
        <authorList>
            <person name="Gaut B.S."/>
            <person name="Morton B.R."/>
            <person name="Clegg M.T."/>
            <person name="Duvall M.R."/>
        </authorList>
    </citation>
    <scope>NUCLEOTIDE SEQUENCE</scope>
    <source>
        <strain evidence="7">ATCC BAA-2683</strain>
    </source>
</reference>
<evidence type="ECO:0000256" key="2">
    <source>
        <dbReference type="ARBA" id="ARBA00022692"/>
    </source>
</evidence>
<evidence type="ECO:0000313" key="6">
    <source>
        <dbReference type="EMBL" id="OHV03491.1"/>
    </source>
</evidence>
<feature type="transmembrane region" description="Helical" evidence="5">
    <location>
        <begin position="7"/>
        <end position="28"/>
    </location>
</feature>